<accession>X1IAH2</accession>
<feature type="compositionally biased region" description="Basic and acidic residues" evidence="1">
    <location>
        <begin position="95"/>
        <end position="106"/>
    </location>
</feature>
<evidence type="ECO:0000313" key="2">
    <source>
        <dbReference type="EMBL" id="GAH63089.1"/>
    </source>
</evidence>
<reference evidence="2" key="1">
    <citation type="journal article" date="2014" name="Front. Microbiol.">
        <title>High frequency of phylogenetically diverse reductive dehalogenase-homologous genes in deep subseafloor sedimentary metagenomes.</title>
        <authorList>
            <person name="Kawai M."/>
            <person name="Futagami T."/>
            <person name="Toyoda A."/>
            <person name="Takaki Y."/>
            <person name="Nishi S."/>
            <person name="Hori S."/>
            <person name="Arai W."/>
            <person name="Tsubouchi T."/>
            <person name="Morono Y."/>
            <person name="Uchiyama I."/>
            <person name="Ito T."/>
            <person name="Fujiyama A."/>
            <person name="Inagaki F."/>
            <person name="Takami H."/>
        </authorList>
    </citation>
    <scope>NUCLEOTIDE SEQUENCE</scope>
    <source>
        <strain evidence="2">Expedition CK06-06</strain>
    </source>
</reference>
<sequence>MHKGLARKGLPHGRRGGWMGSRCFGLRNTFYLCGGTESALRSEGHERPFWGRLRGAGRPYRLDTRAVACVSRSCATCKERAPHDEAAGRFPGAAAREKTPRRLREI</sequence>
<evidence type="ECO:0000256" key="1">
    <source>
        <dbReference type="SAM" id="MobiDB-lite"/>
    </source>
</evidence>
<feature type="region of interest" description="Disordered" evidence="1">
    <location>
        <begin position="86"/>
        <end position="106"/>
    </location>
</feature>
<comment type="caution">
    <text evidence="2">The sequence shown here is derived from an EMBL/GenBank/DDBJ whole genome shotgun (WGS) entry which is preliminary data.</text>
</comment>
<proteinExistence type="predicted"/>
<protein>
    <submittedName>
        <fullName evidence="2">Uncharacterized protein</fullName>
    </submittedName>
</protein>
<dbReference type="AlphaFoldDB" id="X1IAH2"/>
<gene>
    <name evidence="2" type="ORF">S03H2_50113</name>
</gene>
<dbReference type="EMBL" id="BARU01031707">
    <property type="protein sequence ID" value="GAH63089.1"/>
    <property type="molecule type" value="Genomic_DNA"/>
</dbReference>
<name>X1IAH2_9ZZZZ</name>
<organism evidence="2">
    <name type="scientific">marine sediment metagenome</name>
    <dbReference type="NCBI Taxonomy" id="412755"/>
    <lineage>
        <taxon>unclassified sequences</taxon>
        <taxon>metagenomes</taxon>
        <taxon>ecological metagenomes</taxon>
    </lineage>
</organism>